<name>A0A0E9WCZ1_ANGAN</name>
<accession>A0A0E9WCZ1</accession>
<reference evidence="1" key="1">
    <citation type="submission" date="2014-11" db="EMBL/GenBank/DDBJ databases">
        <authorList>
            <person name="Amaro Gonzalez C."/>
        </authorList>
    </citation>
    <scope>NUCLEOTIDE SEQUENCE</scope>
</reference>
<reference evidence="1" key="2">
    <citation type="journal article" date="2015" name="Fish Shellfish Immunol.">
        <title>Early steps in the European eel (Anguilla anguilla)-Vibrio vulnificus interaction in the gills: Role of the RtxA13 toxin.</title>
        <authorList>
            <person name="Callol A."/>
            <person name="Pajuelo D."/>
            <person name="Ebbesson L."/>
            <person name="Teles M."/>
            <person name="MacKenzie S."/>
            <person name="Amaro C."/>
        </authorList>
    </citation>
    <scope>NUCLEOTIDE SEQUENCE</scope>
</reference>
<organism evidence="1">
    <name type="scientific">Anguilla anguilla</name>
    <name type="common">European freshwater eel</name>
    <name type="synonym">Muraena anguilla</name>
    <dbReference type="NCBI Taxonomy" id="7936"/>
    <lineage>
        <taxon>Eukaryota</taxon>
        <taxon>Metazoa</taxon>
        <taxon>Chordata</taxon>
        <taxon>Craniata</taxon>
        <taxon>Vertebrata</taxon>
        <taxon>Euteleostomi</taxon>
        <taxon>Actinopterygii</taxon>
        <taxon>Neopterygii</taxon>
        <taxon>Teleostei</taxon>
        <taxon>Anguilliformes</taxon>
        <taxon>Anguillidae</taxon>
        <taxon>Anguilla</taxon>
    </lineage>
</organism>
<dbReference type="AlphaFoldDB" id="A0A0E9WCZ1"/>
<protein>
    <submittedName>
        <fullName evidence="1">Uncharacterized protein</fullName>
    </submittedName>
</protein>
<evidence type="ECO:0000313" key="1">
    <source>
        <dbReference type="EMBL" id="JAH88239.1"/>
    </source>
</evidence>
<proteinExistence type="predicted"/>
<sequence length="43" mass="4921">MTIPNIFLPPTKKNLNADVYGSLPVQIKDIAHEPFKKIETKRN</sequence>
<dbReference type="EMBL" id="GBXM01020338">
    <property type="protein sequence ID" value="JAH88239.1"/>
    <property type="molecule type" value="Transcribed_RNA"/>
</dbReference>